<keyword evidence="2" id="KW-1185">Reference proteome</keyword>
<dbReference type="Proteomes" id="UP000053711">
    <property type="component" value="Unassembled WGS sequence"/>
</dbReference>
<evidence type="ECO:0000313" key="2">
    <source>
        <dbReference type="Proteomes" id="UP000053711"/>
    </source>
</evidence>
<accession>A0ACB4ULT0</accession>
<name>A0ACB4ULT0_9ACTN</name>
<organism evidence="1 2">
    <name type="scientific">Cutibacterium granulosum TM11</name>
    <dbReference type="NCBI Taxonomy" id="1292373"/>
    <lineage>
        <taxon>Bacteria</taxon>
        <taxon>Bacillati</taxon>
        <taxon>Actinomycetota</taxon>
        <taxon>Actinomycetes</taxon>
        <taxon>Propionibacteriales</taxon>
        <taxon>Propionibacteriaceae</taxon>
        <taxon>Cutibacterium</taxon>
    </lineage>
</organism>
<reference evidence="1 2" key="1">
    <citation type="journal article" date="2013" name="BMC Genomics">
        <title>Comparative genomics reveals distinct host-interacting traits of three major human-associated propionibacteria.</title>
        <authorList>
            <person name="Mak T.N."/>
            <person name="Schmid M."/>
            <person name="Brzuszkiewicz E."/>
            <person name="Zeng G."/>
            <person name="Meyer R."/>
            <person name="Sfanos K.S."/>
            <person name="Brinkmann V."/>
            <person name="Meyer T.F."/>
            <person name="Bruggemann H."/>
        </authorList>
    </citation>
    <scope>NUCLEOTIDE SEQUENCE [LARGE SCALE GENOMIC DNA]</scope>
    <source>
        <strain evidence="1 2">TM11</strain>
    </source>
</reference>
<sequence>MTQMSALETASAIRTGQTSVIEVVEDALDRAH</sequence>
<dbReference type="EMBL" id="AOST01000078">
    <property type="protein sequence ID" value="ERF63251.1"/>
    <property type="molecule type" value="Genomic_DNA"/>
</dbReference>
<evidence type="ECO:0000313" key="1">
    <source>
        <dbReference type="EMBL" id="ERF63251.1"/>
    </source>
</evidence>
<gene>
    <name evidence="1" type="ORF">H640_08539</name>
</gene>
<feature type="non-terminal residue" evidence="1">
    <location>
        <position position="32"/>
    </location>
</feature>
<comment type="caution">
    <text evidence="1">The sequence shown here is derived from an EMBL/GenBank/DDBJ whole genome shotgun (WGS) entry which is preliminary data.</text>
</comment>
<protein>
    <submittedName>
        <fullName evidence="1">Uncharacterized protein</fullName>
    </submittedName>
</protein>
<proteinExistence type="predicted"/>